<evidence type="ECO:0000313" key="2">
    <source>
        <dbReference type="Proteomes" id="UP000824988"/>
    </source>
</evidence>
<organism evidence="1 2">
    <name type="scientific">Methylogaea oryzae</name>
    <dbReference type="NCBI Taxonomy" id="1295382"/>
    <lineage>
        <taxon>Bacteria</taxon>
        <taxon>Pseudomonadati</taxon>
        <taxon>Pseudomonadota</taxon>
        <taxon>Gammaproteobacteria</taxon>
        <taxon>Methylococcales</taxon>
        <taxon>Methylococcaceae</taxon>
        <taxon>Methylogaea</taxon>
    </lineage>
</organism>
<sequence>MLFFAELEAKLAVIHDAADRRIGCRRNLHQIQLGLFGHAQRFGCGNDAYLFPVGAYQADGRYVDGVVQPRFFTSSDTIILRNGRLMGANYRC</sequence>
<evidence type="ECO:0000313" key="1">
    <source>
        <dbReference type="EMBL" id="BBL72502.1"/>
    </source>
</evidence>
<dbReference type="AlphaFoldDB" id="A0A8D4VRQ4"/>
<dbReference type="Proteomes" id="UP000824988">
    <property type="component" value="Chromosome"/>
</dbReference>
<dbReference type="EMBL" id="AP019782">
    <property type="protein sequence ID" value="BBL72502.1"/>
    <property type="molecule type" value="Genomic_DNA"/>
</dbReference>
<proteinExistence type="predicted"/>
<gene>
    <name evidence="1" type="ORF">MoryE10_31080</name>
</gene>
<dbReference type="KEGG" id="moz:MoryE10_31080"/>
<reference evidence="1" key="1">
    <citation type="submission" date="2019-06" db="EMBL/GenBank/DDBJ databases">
        <title>Complete genome sequence of Methylogaea oryzae strain JCM16910.</title>
        <authorList>
            <person name="Asakawa S."/>
        </authorList>
    </citation>
    <scope>NUCLEOTIDE SEQUENCE</scope>
    <source>
        <strain evidence="1">E10</strain>
    </source>
</reference>
<name>A0A8D4VRQ4_9GAMM</name>
<keyword evidence="2" id="KW-1185">Reference proteome</keyword>
<accession>A0A8D4VRQ4</accession>
<protein>
    <submittedName>
        <fullName evidence="1">Uncharacterized protein</fullName>
    </submittedName>
</protein>